<keyword evidence="8" id="KW-1185">Reference proteome</keyword>
<dbReference type="Pfam" id="PF00691">
    <property type="entry name" value="OmpA"/>
    <property type="match status" value="1"/>
</dbReference>
<feature type="signal peptide" evidence="5">
    <location>
        <begin position="1"/>
        <end position="23"/>
    </location>
</feature>
<dbReference type="InterPro" id="IPR036737">
    <property type="entry name" value="OmpA-like_sf"/>
</dbReference>
<evidence type="ECO:0000256" key="1">
    <source>
        <dbReference type="ARBA" id="ARBA00004442"/>
    </source>
</evidence>
<dbReference type="PROSITE" id="PS00018">
    <property type="entry name" value="EF_HAND_1"/>
    <property type="match status" value="1"/>
</dbReference>
<organism evidence="7 8">
    <name type="scientific">Marinomonas transparens</name>
    <dbReference type="NCBI Taxonomy" id="2795388"/>
    <lineage>
        <taxon>Bacteria</taxon>
        <taxon>Pseudomonadati</taxon>
        <taxon>Pseudomonadota</taxon>
        <taxon>Gammaproteobacteria</taxon>
        <taxon>Oceanospirillales</taxon>
        <taxon>Oceanospirillaceae</taxon>
        <taxon>Marinomonas</taxon>
    </lineage>
</organism>
<dbReference type="InterPro" id="IPR050330">
    <property type="entry name" value="Bact_OuterMem_StrucFunc"/>
</dbReference>
<feature type="domain" description="OmpA-like" evidence="6">
    <location>
        <begin position="67"/>
        <end position="185"/>
    </location>
</feature>
<evidence type="ECO:0000256" key="4">
    <source>
        <dbReference type="PROSITE-ProRule" id="PRU00473"/>
    </source>
</evidence>
<protein>
    <submittedName>
        <fullName evidence="7">OmpA family protein</fullName>
    </submittedName>
</protein>
<name>A0A934MZJ0_9GAMM</name>
<keyword evidence="5" id="KW-0732">Signal</keyword>
<dbReference type="PROSITE" id="PS51123">
    <property type="entry name" value="OMPA_2"/>
    <property type="match status" value="1"/>
</dbReference>
<comment type="subcellular location">
    <subcellularLocation>
        <location evidence="1">Cell outer membrane</location>
    </subcellularLocation>
</comment>
<evidence type="ECO:0000259" key="6">
    <source>
        <dbReference type="PROSITE" id="PS51123"/>
    </source>
</evidence>
<reference evidence="7" key="1">
    <citation type="submission" date="2020-12" db="EMBL/GenBank/DDBJ databases">
        <title>Marinomonas arctica sp. nov., a psychrotolerant bacterium isolated from the Arctic.</title>
        <authorList>
            <person name="Zhang Y."/>
        </authorList>
    </citation>
    <scope>NUCLEOTIDE SEQUENCE</scope>
    <source>
        <strain evidence="7">C1424</strain>
    </source>
</reference>
<comment type="caution">
    <text evidence="7">The sequence shown here is derived from an EMBL/GenBank/DDBJ whole genome shotgun (WGS) entry which is preliminary data.</text>
</comment>
<accession>A0A934MZJ0</accession>
<keyword evidence="2 4" id="KW-0472">Membrane</keyword>
<dbReference type="InterPro" id="IPR006665">
    <property type="entry name" value="OmpA-like"/>
</dbReference>
<evidence type="ECO:0000256" key="2">
    <source>
        <dbReference type="ARBA" id="ARBA00023136"/>
    </source>
</evidence>
<gene>
    <name evidence="7" type="ORF">I8J31_07930</name>
</gene>
<evidence type="ECO:0000313" key="8">
    <source>
        <dbReference type="Proteomes" id="UP000628710"/>
    </source>
</evidence>
<proteinExistence type="predicted"/>
<dbReference type="PANTHER" id="PTHR30329">
    <property type="entry name" value="STATOR ELEMENT OF FLAGELLAR MOTOR COMPLEX"/>
    <property type="match status" value="1"/>
</dbReference>
<dbReference type="InterPro" id="IPR018247">
    <property type="entry name" value="EF_Hand_1_Ca_BS"/>
</dbReference>
<dbReference type="RefSeq" id="WP_199467736.1">
    <property type="nucleotide sequence ID" value="NZ_JAEMNX010000006.1"/>
</dbReference>
<dbReference type="Proteomes" id="UP000628710">
    <property type="component" value="Unassembled WGS sequence"/>
</dbReference>
<evidence type="ECO:0000256" key="5">
    <source>
        <dbReference type="SAM" id="SignalP"/>
    </source>
</evidence>
<dbReference type="Gene3D" id="3.30.1330.60">
    <property type="entry name" value="OmpA-like domain"/>
    <property type="match status" value="1"/>
</dbReference>
<dbReference type="PANTHER" id="PTHR30329:SF21">
    <property type="entry name" value="LIPOPROTEIN YIAD-RELATED"/>
    <property type="match status" value="1"/>
</dbReference>
<feature type="chain" id="PRO_5037874457" evidence="5">
    <location>
        <begin position="24"/>
        <end position="209"/>
    </location>
</feature>
<dbReference type="GO" id="GO:0009279">
    <property type="term" value="C:cell outer membrane"/>
    <property type="evidence" value="ECO:0007669"/>
    <property type="project" value="UniProtKB-SubCell"/>
</dbReference>
<dbReference type="InterPro" id="IPR006664">
    <property type="entry name" value="OMP_bac"/>
</dbReference>
<dbReference type="PRINTS" id="PR01021">
    <property type="entry name" value="OMPADOMAIN"/>
</dbReference>
<dbReference type="PROSITE" id="PS01068">
    <property type="entry name" value="OMPA_1"/>
    <property type="match status" value="1"/>
</dbReference>
<evidence type="ECO:0000313" key="7">
    <source>
        <dbReference type="EMBL" id="MBJ7537595.1"/>
    </source>
</evidence>
<sequence length="209" mass="22907">MNFIIKSISLCAALLLISMTATAESLYASNIQSRLADTDKDGVIDARDLCSDTKPGAAVNHKGCPDESTKLLSVELNILFDTGKAEVKSSFYPEVRKLAVLLKEHPNSSAVIEGHTDDRGSVAANRLLSQKRATAIKDILVDSFRIKANRIKSIGYGEARPIASNDTSEGRKTNRRVVADVFAQSVTEKKRWTIYSVDQSRNTALYSTR</sequence>
<evidence type="ECO:0000256" key="3">
    <source>
        <dbReference type="ARBA" id="ARBA00023237"/>
    </source>
</evidence>
<dbReference type="AlphaFoldDB" id="A0A934MZJ0"/>
<dbReference type="SUPFAM" id="SSF103088">
    <property type="entry name" value="OmpA-like"/>
    <property type="match status" value="1"/>
</dbReference>
<dbReference type="CDD" id="cd07185">
    <property type="entry name" value="OmpA_C-like"/>
    <property type="match status" value="1"/>
</dbReference>
<dbReference type="EMBL" id="JAEMNX010000006">
    <property type="protein sequence ID" value="MBJ7537595.1"/>
    <property type="molecule type" value="Genomic_DNA"/>
</dbReference>
<dbReference type="InterPro" id="IPR006690">
    <property type="entry name" value="OMPA-like_CS"/>
</dbReference>
<keyword evidence="3" id="KW-0998">Cell outer membrane</keyword>